<protein>
    <submittedName>
        <fullName evidence="2">Uncharacterized protein</fullName>
    </submittedName>
</protein>
<evidence type="ECO:0000256" key="1">
    <source>
        <dbReference type="SAM" id="MobiDB-lite"/>
    </source>
</evidence>
<proteinExistence type="predicted"/>
<keyword evidence="3" id="KW-1185">Reference proteome</keyword>
<feature type="region of interest" description="Disordered" evidence="1">
    <location>
        <begin position="30"/>
        <end position="59"/>
    </location>
</feature>
<organism evidence="2 3">
    <name type="scientific">Olpidium bornovanus</name>
    <dbReference type="NCBI Taxonomy" id="278681"/>
    <lineage>
        <taxon>Eukaryota</taxon>
        <taxon>Fungi</taxon>
        <taxon>Fungi incertae sedis</taxon>
        <taxon>Olpidiomycota</taxon>
        <taxon>Olpidiomycotina</taxon>
        <taxon>Olpidiomycetes</taxon>
        <taxon>Olpidiales</taxon>
        <taxon>Olpidiaceae</taxon>
        <taxon>Olpidium</taxon>
    </lineage>
</organism>
<dbReference type="AlphaFoldDB" id="A0A8H7ZTZ8"/>
<dbReference type="Proteomes" id="UP000673691">
    <property type="component" value="Unassembled WGS sequence"/>
</dbReference>
<name>A0A8H7ZTZ8_9FUNG</name>
<dbReference type="EMBL" id="JAEFCI010007245">
    <property type="protein sequence ID" value="KAG5459180.1"/>
    <property type="molecule type" value="Genomic_DNA"/>
</dbReference>
<evidence type="ECO:0000313" key="2">
    <source>
        <dbReference type="EMBL" id="KAG5459180.1"/>
    </source>
</evidence>
<reference evidence="2 3" key="1">
    <citation type="journal article" name="Sci. Rep.">
        <title>Genome-scale phylogenetic analyses confirm Olpidium as the closest living zoosporic fungus to the non-flagellated, terrestrial fungi.</title>
        <authorList>
            <person name="Chang Y."/>
            <person name="Rochon D."/>
            <person name="Sekimoto S."/>
            <person name="Wang Y."/>
            <person name="Chovatia M."/>
            <person name="Sandor L."/>
            <person name="Salamov A."/>
            <person name="Grigoriev I.V."/>
            <person name="Stajich J.E."/>
            <person name="Spatafora J.W."/>
        </authorList>
    </citation>
    <scope>NUCLEOTIDE SEQUENCE [LARGE SCALE GENOMIC DNA]</scope>
    <source>
        <strain evidence="2">S191</strain>
    </source>
</reference>
<gene>
    <name evidence="2" type="ORF">BJ554DRAFT_449</name>
</gene>
<comment type="caution">
    <text evidence="2">The sequence shown here is derived from an EMBL/GenBank/DDBJ whole genome shotgun (WGS) entry which is preliminary data.</text>
</comment>
<sequence>LLRTLQRLDGAPGAGGVVCTSVGLGHTRVPAERWIPTDRGASTSTQPLSAAGNGGMHAE</sequence>
<feature type="non-terminal residue" evidence="2">
    <location>
        <position position="1"/>
    </location>
</feature>
<evidence type="ECO:0000313" key="3">
    <source>
        <dbReference type="Proteomes" id="UP000673691"/>
    </source>
</evidence>
<accession>A0A8H7ZTZ8</accession>